<gene>
    <name evidence="2" type="ORF">IAC68_05760</name>
</gene>
<dbReference type="InterPro" id="IPR017945">
    <property type="entry name" value="DHBP_synth_RibB-like_a/b_dom"/>
</dbReference>
<dbReference type="PANTHER" id="PTHR42828:SF3">
    <property type="entry name" value="THREONYLCARBAMOYL-AMP SYNTHASE"/>
    <property type="match status" value="1"/>
</dbReference>
<reference evidence="2" key="2">
    <citation type="journal article" date="2021" name="PeerJ">
        <title>Extensive microbial diversity within the chicken gut microbiome revealed by metagenomics and culture.</title>
        <authorList>
            <person name="Gilroy R."/>
            <person name="Ravi A."/>
            <person name="Getino M."/>
            <person name="Pursley I."/>
            <person name="Horton D.L."/>
            <person name="Alikhan N.F."/>
            <person name="Baker D."/>
            <person name="Gharbi K."/>
            <person name="Hall N."/>
            <person name="Watson M."/>
            <person name="Adriaenssens E.M."/>
            <person name="Foster-Nyarko E."/>
            <person name="Jarju S."/>
            <person name="Secka A."/>
            <person name="Antonio M."/>
            <person name="Oren A."/>
            <person name="Chaudhuri R.R."/>
            <person name="La Ragione R."/>
            <person name="Hildebrand F."/>
            <person name="Pallen M.J."/>
        </authorList>
    </citation>
    <scope>NUCLEOTIDE SEQUENCE</scope>
    <source>
        <strain evidence="2">15467</strain>
    </source>
</reference>
<dbReference type="NCBIfam" id="TIGR00057">
    <property type="entry name" value="L-threonylcarbamoyladenylate synthase"/>
    <property type="match status" value="1"/>
</dbReference>
<dbReference type="EMBL" id="JADINB010000128">
    <property type="protein sequence ID" value="MBO8429416.1"/>
    <property type="molecule type" value="Genomic_DNA"/>
</dbReference>
<organism evidence="2 3">
    <name type="scientific">Candidatus Egerieousia excrementavium</name>
    <dbReference type="NCBI Taxonomy" id="2840778"/>
    <lineage>
        <taxon>Bacteria</taxon>
        <taxon>Pseudomonadati</taxon>
        <taxon>Bacteroidota</taxon>
        <taxon>Bacteroidia</taxon>
        <taxon>Bacteroidales</taxon>
        <taxon>Candidatus Egerieousia</taxon>
    </lineage>
</organism>
<evidence type="ECO:0000313" key="3">
    <source>
        <dbReference type="Proteomes" id="UP000823635"/>
    </source>
</evidence>
<dbReference type="SUPFAM" id="SSF55821">
    <property type="entry name" value="YrdC/RibB"/>
    <property type="match status" value="1"/>
</dbReference>
<evidence type="ECO:0000313" key="2">
    <source>
        <dbReference type="EMBL" id="MBO8429416.1"/>
    </source>
</evidence>
<dbReference type="InterPro" id="IPR006070">
    <property type="entry name" value="Sua5-like_dom"/>
</dbReference>
<evidence type="ECO:0000259" key="1">
    <source>
        <dbReference type="PROSITE" id="PS51163"/>
    </source>
</evidence>
<dbReference type="Proteomes" id="UP000823635">
    <property type="component" value="Unassembled WGS sequence"/>
</dbReference>
<protein>
    <submittedName>
        <fullName evidence="2">Threonylcarbamoyl-AMP synthase</fullName>
    </submittedName>
</protein>
<name>A0A9D9DL92_9BACT</name>
<dbReference type="Gene3D" id="3.90.870.10">
    <property type="entry name" value="DHBP synthase"/>
    <property type="match status" value="1"/>
</dbReference>
<dbReference type="Pfam" id="PF01300">
    <property type="entry name" value="Sua5_yciO_yrdC"/>
    <property type="match status" value="1"/>
</dbReference>
<dbReference type="InterPro" id="IPR052532">
    <property type="entry name" value="SUA5_domain"/>
</dbReference>
<dbReference type="GO" id="GO:0003725">
    <property type="term" value="F:double-stranded RNA binding"/>
    <property type="evidence" value="ECO:0007669"/>
    <property type="project" value="InterPro"/>
</dbReference>
<reference evidence="2" key="1">
    <citation type="submission" date="2020-10" db="EMBL/GenBank/DDBJ databases">
        <authorList>
            <person name="Gilroy R."/>
        </authorList>
    </citation>
    <scope>NUCLEOTIDE SEQUENCE</scope>
    <source>
        <strain evidence="2">15467</strain>
    </source>
</reference>
<sequence>MPVRLYDKQNSPETIRQITEILENGGVIIAPTDTVYALCCHALKERAVERICRIKGIDPRKNRLSIVCYDISSITLYAKIDNAAFRLMKRNLPGPFTFLLNATSHLPKIFRNRREVGVRMPDNPIIREIVRALDAPLMCSSLPYDPNDDIEYLTNPELIEEKWGHSADLVIDGGIGGTEVSTIVDCTGREVEIVREGAGVLQGI</sequence>
<proteinExistence type="predicted"/>
<feature type="domain" description="YrdC-like" evidence="1">
    <location>
        <begin position="12"/>
        <end position="199"/>
    </location>
</feature>
<comment type="caution">
    <text evidence="2">The sequence shown here is derived from an EMBL/GenBank/DDBJ whole genome shotgun (WGS) entry which is preliminary data.</text>
</comment>
<accession>A0A9D9DL92</accession>
<dbReference type="PANTHER" id="PTHR42828">
    <property type="entry name" value="DHBP SYNTHASE RIBB-LIKE ALPHA/BETA DOMAIN-CONTAINING PROTEIN"/>
    <property type="match status" value="1"/>
</dbReference>
<dbReference type="AlphaFoldDB" id="A0A9D9DL92"/>
<dbReference type="PROSITE" id="PS51163">
    <property type="entry name" value="YRDC"/>
    <property type="match status" value="1"/>
</dbReference>